<accession>A6NYQ7</accession>
<dbReference type="Proteomes" id="UP000003639">
    <property type="component" value="Unassembled WGS sequence"/>
</dbReference>
<protein>
    <submittedName>
        <fullName evidence="1">Uncharacterized protein</fullName>
    </submittedName>
</protein>
<comment type="caution">
    <text evidence="1">The sequence shown here is derived from an EMBL/GenBank/DDBJ whole genome shotgun (WGS) entry which is preliminary data.</text>
</comment>
<reference evidence="1 2" key="2">
    <citation type="submission" date="2007-06" db="EMBL/GenBank/DDBJ databases">
        <title>Draft genome sequence of Pseudoflavonifractor capillosus ATCC 29799.</title>
        <authorList>
            <person name="Sudarsanam P."/>
            <person name="Ley R."/>
            <person name="Guruge J."/>
            <person name="Turnbaugh P.J."/>
            <person name="Mahowald M."/>
            <person name="Liep D."/>
            <person name="Gordon J."/>
        </authorList>
    </citation>
    <scope>NUCLEOTIDE SEQUENCE [LARGE SCALE GENOMIC DNA]</scope>
    <source>
        <strain evidence="1 2">ATCC 29799</strain>
    </source>
</reference>
<proteinExistence type="predicted"/>
<organism evidence="1 2">
    <name type="scientific">Pseudoflavonifractor capillosus ATCC 29799</name>
    <dbReference type="NCBI Taxonomy" id="411467"/>
    <lineage>
        <taxon>Bacteria</taxon>
        <taxon>Bacillati</taxon>
        <taxon>Bacillota</taxon>
        <taxon>Clostridia</taxon>
        <taxon>Eubacteriales</taxon>
        <taxon>Oscillospiraceae</taxon>
        <taxon>Pseudoflavonifractor</taxon>
    </lineage>
</organism>
<dbReference type="EMBL" id="AAXG02000032">
    <property type="protein sequence ID" value="EDM98556.1"/>
    <property type="molecule type" value="Genomic_DNA"/>
</dbReference>
<sequence length="216" mass="25421">MPYLIGGILKRRFTPMYKPHTIEQYKIQRFLDETFAMEHFIVSPLSRTSLLLEDETGEQLAFGFLDDEVREIPLPPPAAPEEIKDFIRRFRALNPKPRLRTFEDITRWWLDHPNPLTYQQALGLSDELYRHFLSHPMIDEEDAYRLASSGLVSEDDYRDIQLWYLDGNTISHWLGPFGVDGTGNLYRLIFGYGTPAARALKFYLLDDYYRDMNHIL</sequence>
<dbReference type="eggNOG" id="ENOG502Z8UJ">
    <property type="taxonomic scope" value="Bacteria"/>
</dbReference>
<evidence type="ECO:0000313" key="1">
    <source>
        <dbReference type="EMBL" id="EDM98556.1"/>
    </source>
</evidence>
<dbReference type="AlphaFoldDB" id="A6NYQ7"/>
<keyword evidence="2" id="KW-1185">Reference proteome</keyword>
<reference evidence="1 2" key="1">
    <citation type="submission" date="2007-04" db="EMBL/GenBank/DDBJ databases">
        <authorList>
            <person name="Fulton L."/>
            <person name="Clifton S."/>
            <person name="Fulton B."/>
            <person name="Xu J."/>
            <person name="Minx P."/>
            <person name="Pepin K.H."/>
            <person name="Johnson M."/>
            <person name="Thiruvilangam P."/>
            <person name="Bhonagiri V."/>
            <person name="Nash W.E."/>
            <person name="Mardis E.R."/>
            <person name="Wilson R.K."/>
        </authorList>
    </citation>
    <scope>NUCLEOTIDE SEQUENCE [LARGE SCALE GENOMIC DNA]</scope>
    <source>
        <strain evidence="1 2">ATCC 29799</strain>
    </source>
</reference>
<name>A6NYQ7_9FIRM</name>
<evidence type="ECO:0000313" key="2">
    <source>
        <dbReference type="Proteomes" id="UP000003639"/>
    </source>
</evidence>
<gene>
    <name evidence="1" type="ORF">BACCAP_03358</name>
</gene>